<dbReference type="EMBL" id="CMVM020000057">
    <property type="status" value="NOT_ANNOTATED_CDS"/>
    <property type="molecule type" value="Genomic_DNA"/>
</dbReference>
<protein>
    <recommendedName>
        <fullName evidence="12">FYVE-type domain-containing protein</fullName>
    </recommendedName>
</protein>
<feature type="region of interest" description="Disordered" evidence="7">
    <location>
        <begin position="187"/>
        <end position="276"/>
    </location>
</feature>
<feature type="compositionally biased region" description="Basic and acidic residues" evidence="7">
    <location>
        <begin position="261"/>
        <end position="271"/>
    </location>
</feature>
<keyword evidence="3 5" id="KW-0863">Zinc-finger</keyword>
<dbReference type="GO" id="GO:0048788">
    <property type="term" value="C:cytoskeleton of presynaptic active zone"/>
    <property type="evidence" value="ECO:0007669"/>
    <property type="project" value="TreeGrafter"/>
</dbReference>
<dbReference type="GO" id="GO:0042734">
    <property type="term" value="C:presynaptic membrane"/>
    <property type="evidence" value="ECO:0007669"/>
    <property type="project" value="TreeGrafter"/>
</dbReference>
<feature type="region of interest" description="Disordered" evidence="7">
    <location>
        <begin position="314"/>
        <end position="341"/>
    </location>
</feature>
<dbReference type="EnsemblMetazoa" id="OVOC1847.1">
    <property type="protein sequence ID" value="OVOC1847.1"/>
    <property type="gene ID" value="WBGene00238656"/>
</dbReference>
<evidence type="ECO:0008006" key="12">
    <source>
        <dbReference type="Google" id="ProtNLM"/>
    </source>
</evidence>
<dbReference type="PANTHER" id="PTHR12157:SF21">
    <property type="entry name" value="RAB3 INTERACTING MOLECULE, ISOFORM F"/>
    <property type="match status" value="1"/>
</dbReference>
<dbReference type="OMA" id="IIVENCE"/>
<dbReference type="Gene3D" id="3.30.40.10">
    <property type="entry name" value="Zinc/RING finger domain, C3HC4 (zinc finger)"/>
    <property type="match status" value="1"/>
</dbReference>
<keyword evidence="2" id="KW-0677">Repeat</keyword>
<dbReference type="Proteomes" id="UP000024404">
    <property type="component" value="Unassembled WGS sequence"/>
</dbReference>
<evidence type="ECO:0000259" key="9">
    <source>
        <dbReference type="PROSITE" id="PS50916"/>
    </source>
</evidence>
<proteinExistence type="predicted"/>
<dbReference type="InterPro" id="IPR010911">
    <property type="entry name" value="Rab_BD"/>
</dbReference>
<evidence type="ECO:0000313" key="11">
    <source>
        <dbReference type="Proteomes" id="UP000024404"/>
    </source>
</evidence>
<reference evidence="10" key="2">
    <citation type="submission" date="2022-06" db="UniProtKB">
        <authorList>
            <consortium name="EnsemblMetazoa"/>
        </authorList>
    </citation>
    <scope>IDENTIFICATION</scope>
</reference>
<feature type="domain" description="RabBD" evidence="9">
    <location>
        <begin position="56"/>
        <end position="182"/>
    </location>
</feature>
<dbReference type="PANTHER" id="PTHR12157">
    <property type="entry name" value="REGULATING SYNAPTIC MEMBRANE EXOCYTOSIS PROTEIN"/>
    <property type="match status" value="1"/>
</dbReference>
<dbReference type="InterPro" id="IPR013083">
    <property type="entry name" value="Znf_RING/FYVE/PHD"/>
</dbReference>
<evidence type="ECO:0000256" key="7">
    <source>
        <dbReference type="SAM" id="MobiDB-lite"/>
    </source>
</evidence>
<dbReference type="GO" id="GO:0050806">
    <property type="term" value="P:positive regulation of synaptic transmission"/>
    <property type="evidence" value="ECO:0007669"/>
    <property type="project" value="TreeGrafter"/>
</dbReference>
<sequence length="504" mass="57078">MFYHEINWFREQDNKKEELSVIFTVKKIENRIQESTNIVTAFNSQTGKRAMAEPLMPDLSHLSAEERQIIEEVFQRQRAEEEKETQLSQKADQELEAIEKQINQRKEIAQRLVGTQDDAICQICQVTKFVDGIGHKCFYCQLRSCARCGGRTASKNKPIWACSLCQQRQRILAKTGKWFQQVVTADETKGTASPGDNSPTYSAARTPVPSTSRKNSMVGPAVRTNGPYSTAGSGPSIQTTVPERRNGIDGSATAQANDSTKQNHDDTKEGSAHLSNSVESFEKVVPSEYKISQQIKPIHYTSDQLMHSKTVERDYAKNRTKGPERQRRQSDRSFDDQYRRYQSQPNIIIHDGNTRQEEKVRQQKNMESDIRSEKNACSTVVVNVNSGGGAELRRSRAIRQTDSKQITTPLRSEQQVHPLPPATNNIFSTGRRKLRLPRQLHSMSSSEDELPSTSHSNNEEMASRIDTEISSEKGFIYIKNAKIKNPLNNYLNVVVISFNIIVLQ</sequence>
<dbReference type="FunFam" id="3.30.40.10:FF:000780">
    <property type="entry name" value="Rab-3-interacting molecule unc-10"/>
    <property type="match status" value="1"/>
</dbReference>
<keyword evidence="11" id="KW-1185">Reference proteome</keyword>
<evidence type="ECO:0000256" key="5">
    <source>
        <dbReference type="PROSITE-ProRule" id="PRU00091"/>
    </source>
</evidence>
<keyword evidence="4" id="KW-0862">Zinc</keyword>
<dbReference type="SUPFAM" id="SSF57903">
    <property type="entry name" value="FYVE/PHD zinc finger"/>
    <property type="match status" value="1"/>
</dbReference>
<dbReference type="GO" id="GO:0031267">
    <property type="term" value="F:small GTPase binding"/>
    <property type="evidence" value="ECO:0007669"/>
    <property type="project" value="InterPro"/>
</dbReference>
<feature type="compositionally biased region" description="Polar residues" evidence="7">
    <location>
        <begin position="441"/>
        <end position="456"/>
    </location>
</feature>
<evidence type="ECO:0000256" key="1">
    <source>
        <dbReference type="ARBA" id="ARBA00022723"/>
    </source>
</evidence>
<feature type="compositionally biased region" description="Basic and acidic residues" evidence="7">
    <location>
        <begin position="314"/>
        <end position="339"/>
    </location>
</feature>
<dbReference type="GO" id="GO:0042391">
    <property type="term" value="P:regulation of membrane potential"/>
    <property type="evidence" value="ECO:0007669"/>
    <property type="project" value="TreeGrafter"/>
</dbReference>
<evidence type="ECO:0000256" key="6">
    <source>
        <dbReference type="SAM" id="Coils"/>
    </source>
</evidence>
<dbReference type="PROSITE" id="PS50916">
    <property type="entry name" value="RABBD"/>
    <property type="match status" value="1"/>
</dbReference>
<organism evidence="10 11">
    <name type="scientific">Onchocerca volvulus</name>
    <dbReference type="NCBI Taxonomy" id="6282"/>
    <lineage>
        <taxon>Eukaryota</taxon>
        <taxon>Metazoa</taxon>
        <taxon>Ecdysozoa</taxon>
        <taxon>Nematoda</taxon>
        <taxon>Chromadorea</taxon>
        <taxon>Rhabditida</taxon>
        <taxon>Spirurina</taxon>
        <taxon>Spiruromorpha</taxon>
        <taxon>Filarioidea</taxon>
        <taxon>Onchocercidae</taxon>
        <taxon>Onchocerca</taxon>
    </lineage>
</organism>
<dbReference type="GO" id="GO:0008270">
    <property type="term" value="F:zinc ion binding"/>
    <property type="evidence" value="ECO:0007669"/>
    <property type="project" value="UniProtKB-KW"/>
</dbReference>
<dbReference type="PROSITE" id="PS50178">
    <property type="entry name" value="ZF_FYVE"/>
    <property type="match status" value="1"/>
</dbReference>
<dbReference type="GO" id="GO:0044325">
    <property type="term" value="F:transmembrane transporter binding"/>
    <property type="evidence" value="ECO:0007669"/>
    <property type="project" value="TreeGrafter"/>
</dbReference>
<keyword evidence="6" id="KW-0175">Coiled coil</keyword>
<evidence type="ECO:0000313" key="10">
    <source>
        <dbReference type="EnsemblMetazoa" id="OVOC1847.1"/>
    </source>
</evidence>
<evidence type="ECO:0000259" key="8">
    <source>
        <dbReference type="PROSITE" id="PS50178"/>
    </source>
</evidence>
<reference evidence="11" key="1">
    <citation type="submission" date="2013-10" db="EMBL/GenBank/DDBJ databases">
        <title>Genome sequencing of Onchocerca volvulus.</title>
        <authorList>
            <person name="Cotton J."/>
            <person name="Tsai J."/>
            <person name="Stanley E."/>
            <person name="Tracey A."/>
            <person name="Holroyd N."/>
            <person name="Lustigman S."/>
            <person name="Berriman M."/>
        </authorList>
    </citation>
    <scope>NUCLEOTIDE SEQUENCE</scope>
</reference>
<dbReference type="AlphaFoldDB" id="A0A8R1XR19"/>
<feature type="compositionally biased region" description="Polar residues" evidence="7">
    <location>
        <begin position="226"/>
        <end position="241"/>
    </location>
</feature>
<dbReference type="InterPro" id="IPR054386">
    <property type="entry name" value="RIM_Znf"/>
</dbReference>
<name>A0A8R1XR19_ONCVO</name>
<dbReference type="Pfam" id="PF22601">
    <property type="entry name" value="RIM2a_ZnF"/>
    <property type="match status" value="1"/>
</dbReference>
<feature type="coiled-coil region" evidence="6">
    <location>
        <begin position="76"/>
        <end position="108"/>
    </location>
</feature>
<dbReference type="InterPro" id="IPR039032">
    <property type="entry name" value="Rim-like"/>
</dbReference>
<accession>A0A8R1XR19</accession>
<dbReference type="GO" id="GO:0048167">
    <property type="term" value="P:regulation of synaptic plasticity"/>
    <property type="evidence" value="ECO:0007669"/>
    <property type="project" value="TreeGrafter"/>
</dbReference>
<evidence type="ECO:0000256" key="2">
    <source>
        <dbReference type="ARBA" id="ARBA00022737"/>
    </source>
</evidence>
<dbReference type="InterPro" id="IPR017455">
    <property type="entry name" value="Znf_FYVE-rel"/>
</dbReference>
<dbReference type="GO" id="GO:0048791">
    <property type="term" value="P:calcium ion-regulated exocytosis of neurotransmitter"/>
    <property type="evidence" value="ECO:0007669"/>
    <property type="project" value="TreeGrafter"/>
</dbReference>
<evidence type="ECO:0000256" key="3">
    <source>
        <dbReference type="ARBA" id="ARBA00022771"/>
    </source>
</evidence>
<feature type="region of interest" description="Disordered" evidence="7">
    <location>
        <begin position="438"/>
        <end position="460"/>
    </location>
</feature>
<evidence type="ECO:0000256" key="4">
    <source>
        <dbReference type="ARBA" id="ARBA00022833"/>
    </source>
</evidence>
<dbReference type="InterPro" id="IPR011011">
    <property type="entry name" value="Znf_FYVE_PHD"/>
</dbReference>
<feature type="compositionally biased region" description="Polar residues" evidence="7">
    <location>
        <begin position="190"/>
        <end position="215"/>
    </location>
</feature>
<keyword evidence="1" id="KW-0479">Metal-binding</keyword>
<dbReference type="GO" id="GO:0006886">
    <property type="term" value="P:intracellular protein transport"/>
    <property type="evidence" value="ECO:0007669"/>
    <property type="project" value="InterPro"/>
</dbReference>
<feature type="domain" description="FYVE-type" evidence="8">
    <location>
        <begin position="115"/>
        <end position="170"/>
    </location>
</feature>